<accession>A0A0A8Y0C3</accession>
<dbReference type="EMBL" id="GBRH01279545">
    <property type="protein sequence ID" value="JAD18350.1"/>
    <property type="molecule type" value="Transcribed_RNA"/>
</dbReference>
<evidence type="ECO:0000313" key="1">
    <source>
        <dbReference type="EMBL" id="JAD18350.1"/>
    </source>
</evidence>
<reference evidence="1" key="2">
    <citation type="journal article" date="2015" name="Data Brief">
        <title>Shoot transcriptome of the giant reed, Arundo donax.</title>
        <authorList>
            <person name="Barrero R.A."/>
            <person name="Guerrero F.D."/>
            <person name="Moolhuijzen P."/>
            <person name="Goolsby J.A."/>
            <person name="Tidwell J."/>
            <person name="Bellgard S.E."/>
            <person name="Bellgard M.I."/>
        </authorList>
    </citation>
    <scope>NUCLEOTIDE SEQUENCE</scope>
    <source>
        <tissue evidence="1">Shoot tissue taken approximately 20 cm above the soil surface</tissue>
    </source>
</reference>
<protein>
    <submittedName>
        <fullName evidence="1">Uncharacterized protein</fullName>
    </submittedName>
</protein>
<sequence length="14" mass="1673">MIQMIVGDQSYNHH</sequence>
<reference evidence="1" key="1">
    <citation type="submission" date="2014-09" db="EMBL/GenBank/DDBJ databases">
        <authorList>
            <person name="Magalhaes I.L.F."/>
            <person name="Oliveira U."/>
            <person name="Santos F.R."/>
            <person name="Vidigal T.H.D.A."/>
            <person name="Brescovit A.D."/>
            <person name="Santos A.J."/>
        </authorList>
    </citation>
    <scope>NUCLEOTIDE SEQUENCE</scope>
    <source>
        <tissue evidence="1">Shoot tissue taken approximately 20 cm above the soil surface</tissue>
    </source>
</reference>
<organism evidence="1">
    <name type="scientific">Arundo donax</name>
    <name type="common">Giant reed</name>
    <name type="synonym">Donax arundinaceus</name>
    <dbReference type="NCBI Taxonomy" id="35708"/>
    <lineage>
        <taxon>Eukaryota</taxon>
        <taxon>Viridiplantae</taxon>
        <taxon>Streptophyta</taxon>
        <taxon>Embryophyta</taxon>
        <taxon>Tracheophyta</taxon>
        <taxon>Spermatophyta</taxon>
        <taxon>Magnoliopsida</taxon>
        <taxon>Liliopsida</taxon>
        <taxon>Poales</taxon>
        <taxon>Poaceae</taxon>
        <taxon>PACMAD clade</taxon>
        <taxon>Arundinoideae</taxon>
        <taxon>Arundineae</taxon>
        <taxon>Arundo</taxon>
    </lineage>
</organism>
<name>A0A0A8Y0C3_ARUDO</name>
<proteinExistence type="predicted"/>